<accession>A0A8J2R2C6</accession>
<feature type="region of interest" description="Disordered" evidence="1">
    <location>
        <begin position="1"/>
        <end position="33"/>
    </location>
</feature>
<comment type="caution">
    <text evidence="2">The sequence shown here is derived from an EMBL/GenBank/DDBJ whole genome shotgun (WGS) entry which is preliminary data.</text>
</comment>
<proteinExistence type="predicted"/>
<keyword evidence="3" id="KW-1185">Reference proteome</keyword>
<organism evidence="2 3">
    <name type="scientific">Danaus chrysippus</name>
    <name type="common">African queen</name>
    <dbReference type="NCBI Taxonomy" id="151541"/>
    <lineage>
        <taxon>Eukaryota</taxon>
        <taxon>Metazoa</taxon>
        <taxon>Ecdysozoa</taxon>
        <taxon>Arthropoda</taxon>
        <taxon>Hexapoda</taxon>
        <taxon>Insecta</taxon>
        <taxon>Pterygota</taxon>
        <taxon>Neoptera</taxon>
        <taxon>Endopterygota</taxon>
        <taxon>Lepidoptera</taxon>
        <taxon>Glossata</taxon>
        <taxon>Ditrysia</taxon>
        <taxon>Papilionoidea</taxon>
        <taxon>Nymphalidae</taxon>
        <taxon>Danainae</taxon>
        <taxon>Danaini</taxon>
        <taxon>Danaina</taxon>
        <taxon>Danaus</taxon>
        <taxon>Anosia</taxon>
    </lineage>
</organism>
<evidence type="ECO:0000313" key="2">
    <source>
        <dbReference type="EMBL" id="CAG9579131.1"/>
    </source>
</evidence>
<gene>
    <name evidence="2" type="ORF">DCHRY22_LOCUS13108</name>
</gene>
<evidence type="ECO:0000256" key="1">
    <source>
        <dbReference type="SAM" id="MobiDB-lite"/>
    </source>
</evidence>
<dbReference type="EMBL" id="CAKASE010000078">
    <property type="protein sequence ID" value="CAG9579131.1"/>
    <property type="molecule type" value="Genomic_DNA"/>
</dbReference>
<feature type="region of interest" description="Disordered" evidence="1">
    <location>
        <begin position="51"/>
        <end position="82"/>
    </location>
</feature>
<protein>
    <submittedName>
        <fullName evidence="2">(African queen) hypothetical protein</fullName>
    </submittedName>
</protein>
<sequence>MPSSSQSHKTCDASCPRPQTPRRLSSHQANGARLGSVRRLIASEVRVRRLYHASRPSTGHRLPPATTRTTTTDSGSSSLSQISCSDRDECVSHVFPAKQLVSILDC</sequence>
<dbReference type="AlphaFoldDB" id="A0A8J2R2C6"/>
<evidence type="ECO:0000313" key="3">
    <source>
        <dbReference type="Proteomes" id="UP000789524"/>
    </source>
</evidence>
<reference evidence="2" key="1">
    <citation type="submission" date="2021-09" db="EMBL/GenBank/DDBJ databases">
        <authorList>
            <person name="Martin H S."/>
        </authorList>
    </citation>
    <scope>NUCLEOTIDE SEQUENCE</scope>
</reference>
<dbReference type="Proteomes" id="UP000789524">
    <property type="component" value="Unassembled WGS sequence"/>
</dbReference>
<feature type="compositionally biased region" description="Low complexity" evidence="1">
    <location>
        <begin position="66"/>
        <end position="82"/>
    </location>
</feature>
<name>A0A8J2R2C6_9NEOP</name>